<name>A0A7W3U2W0_9GAMM</name>
<reference evidence="1 2" key="1">
    <citation type="submission" date="2020-07" db="EMBL/GenBank/DDBJ databases">
        <authorList>
            <person name="Xu S."/>
            <person name="Li A."/>
        </authorList>
    </citation>
    <scope>NUCLEOTIDE SEQUENCE [LARGE SCALE GENOMIC DNA]</scope>
    <source>
        <strain evidence="1 2">SG-8</strain>
    </source>
</reference>
<organism evidence="1 2">
    <name type="scientific">Marilutibacter penaei</name>
    <dbReference type="NCBI Taxonomy" id="2759900"/>
    <lineage>
        <taxon>Bacteria</taxon>
        <taxon>Pseudomonadati</taxon>
        <taxon>Pseudomonadota</taxon>
        <taxon>Gammaproteobacteria</taxon>
        <taxon>Lysobacterales</taxon>
        <taxon>Lysobacteraceae</taxon>
        <taxon>Marilutibacter</taxon>
    </lineage>
</organism>
<accession>A0A7W3U2W0</accession>
<evidence type="ECO:0008006" key="3">
    <source>
        <dbReference type="Google" id="ProtNLM"/>
    </source>
</evidence>
<dbReference type="EMBL" id="JACHTE010000003">
    <property type="protein sequence ID" value="MBB1087879.1"/>
    <property type="molecule type" value="Genomic_DNA"/>
</dbReference>
<protein>
    <recommendedName>
        <fullName evidence="3">SPOR domain-containing protein</fullName>
    </recommendedName>
</protein>
<evidence type="ECO:0000313" key="2">
    <source>
        <dbReference type="Proteomes" id="UP000552587"/>
    </source>
</evidence>
<dbReference type="Proteomes" id="UP000552587">
    <property type="component" value="Unassembled WGS sequence"/>
</dbReference>
<proteinExistence type="predicted"/>
<evidence type="ECO:0000313" key="1">
    <source>
        <dbReference type="EMBL" id="MBB1087879.1"/>
    </source>
</evidence>
<sequence length="217" mass="22872">MLTRSLIVFLLVLNLGVAAWWIFHVPAAPPPDAPLPLGVARIQLPGENGATPAPAIEVDDADAGVVSQCMGFGPFEVEALAAARAVLEPRVIRVVPRRQEAGATRGWRVYLPPFASLDAVEQAARDVAAAGVSDYFIVRDGIEANSLALGRYGTEDAAERRVSELGLKGFDARAMPIGSGAVEAWLDVEANDAFDADRAQADSGAATRHAFDCPSPD</sequence>
<dbReference type="AlphaFoldDB" id="A0A7W3U2W0"/>
<dbReference type="RefSeq" id="WP_182668663.1">
    <property type="nucleotide sequence ID" value="NZ_JACHTE010000003.1"/>
</dbReference>
<gene>
    <name evidence="1" type="ORF">H4F99_05170</name>
</gene>
<keyword evidence="2" id="KW-1185">Reference proteome</keyword>
<comment type="caution">
    <text evidence="1">The sequence shown here is derived from an EMBL/GenBank/DDBJ whole genome shotgun (WGS) entry which is preliminary data.</text>
</comment>